<dbReference type="InterPro" id="IPR044925">
    <property type="entry name" value="His-Me_finger_sf"/>
</dbReference>
<keyword evidence="1" id="KW-0540">Nuclease</keyword>
<feature type="region of interest" description="Disordered" evidence="3">
    <location>
        <begin position="369"/>
        <end position="391"/>
    </location>
</feature>
<evidence type="ECO:0000256" key="3">
    <source>
        <dbReference type="SAM" id="MobiDB-lite"/>
    </source>
</evidence>
<dbReference type="AlphaFoldDB" id="A0AAN9EZH4"/>
<organism evidence="4 5">
    <name type="scientific">Clitoria ternatea</name>
    <name type="common">Butterfly pea</name>
    <dbReference type="NCBI Taxonomy" id="43366"/>
    <lineage>
        <taxon>Eukaryota</taxon>
        <taxon>Viridiplantae</taxon>
        <taxon>Streptophyta</taxon>
        <taxon>Embryophyta</taxon>
        <taxon>Tracheophyta</taxon>
        <taxon>Spermatophyta</taxon>
        <taxon>Magnoliopsida</taxon>
        <taxon>eudicotyledons</taxon>
        <taxon>Gunneridae</taxon>
        <taxon>Pentapetalae</taxon>
        <taxon>rosids</taxon>
        <taxon>fabids</taxon>
        <taxon>Fabales</taxon>
        <taxon>Fabaceae</taxon>
        <taxon>Papilionoideae</taxon>
        <taxon>50 kb inversion clade</taxon>
        <taxon>NPAAA clade</taxon>
        <taxon>indigoferoid/millettioid clade</taxon>
        <taxon>Phaseoleae</taxon>
        <taxon>Clitoria</taxon>
    </lineage>
</organism>
<dbReference type="Pfam" id="PF04231">
    <property type="entry name" value="Endonuclease_1"/>
    <property type="match status" value="1"/>
</dbReference>
<dbReference type="InterPro" id="IPR007346">
    <property type="entry name" value="Endonuclease-I"/>
</dbReference>
<accession>A0AAN9EZH4</accession>
<dbReference type="EMBL" id="JAYKXN010000008">
    <property type="protein sequence ID" value="KAK7265363.1"/>
    <property type="molecule type" value="Genomic_DNA"/>
</dbReference>
<dbReference type="PANTHER" id="PTHR33607">
    <property type="entry name" value="ENDONUCLEASE-1"/>
    <property type="match status" value="1"/>
</dbReference>
<reference evidence="4 5" key="1">
    <citation type="submission" date="2024-01" db="EMBL/GenBank/DDBJ databases">
        <title>The genomes of 5 underutilized Papilionoideae crops provide insights into root nodulation and disease resistance.</title>
        <authorList>
            <person name="Yuan L."/>
        </authorList>
    </citation>
    <scope>NUCLEOTIDE SEQUENCE [LARGE SCALE GENOMIC DNA]</scope>
    <source>
        <strain evidence="4">LY-2023</strain>
        <tissue evidence="4">Leaf</tissue>
    </source>
</reference>
<name>A0AAN9EZH4_CLITE</name>
<evidence type="ECO:0000313" key="4">
    <source>
        <dbReference type="EMBL" id="KAK7265363.1"/>
    </source>
</evidence>
<evidence type="ECO:0000313" key="5">
    <source>
        <dbReference type="Proteomes" id="UP001359559"/>
    </source>
</evidence>
<dbReference type="GO" id="GO:0016787">
    <property type="term" value="F:hydrolase activity"/>
    <property type="evidence" value="ECO:0007669"/>
    <property type="project" value="UniProtKB-KW"/>
</dbReference>
<dbReference type="PANTHER" id="PTHR33607:SF2">
    <property type="entry name" value="ENDONUCLEASE-1"/>
    <property type="match status" value="1"/>
</dbReference>
<gene>
    <name evidence="4" type="ORF">RJT34_32982</name>
</gene>
<protein>
    <submittedName>
        <fullName evidence="4">Uncharacterized protein</fullName>
    </submittedName>
</protein>
<evidence type="ECO:0000256" key="1">
    <source>
        <dbReference type="ARBA" id="ARBA00022722"/>
    </source>
</evidence>
<dbReference type="GO" id="GO:0004518">
    <property type="term" value="F:nuclease activity"/>
    <property type="evidence" value="ECO:0007669"/>
    <property type="project" value="UniProtKB-KW"/>
</dbReference>
<sequence length="391" mass="44038">MDNVLTSFIATMGLGTRELIPAAIFSCRRHSPAIGTLGIHVSAGKTSPRWSRDCAAYASRQKPTILISDNIDDRALRGQMWLTCIDMSWRWLSRLISVYLLSLNLTAAALDYPASSTYACEDISNYYSPVKHSRLRGEAFKRQLNSIIAPHHSLAYREVWDALKVLDAADIDKPEVSSGIVEIYSLRVVPKQLSGKPQGWNREHLWPRSYGLIDGPSLTDLHNIRPADVNVNSSRGNKYYGECIASSAKCLRPANREAALDTETDKDRWAPPMQVRGDIARALMYMAVCYGFQQPGGNPGLRLSDTPNAEKKEMGLLSTLLKWNDVDPPSKAEKLRNERICKFYQHNRNPFVDHPEYANLIWKQTLSRSAQHNNNASNKEKELPRVSPQQM</sequence>
<evidence type="ECO:0000256" key="2">
    <source>
        <dbReference type="ARBA" id="ARBA00022801"/>
    </source>
</evidence>
<comment type="caution">
    <text evidence="4">The sequence shown here is derived from an EMBL/GenBank/DDBJ whole genome shotgun (WGS) entry which is preliminary data.</text>
</comment>
<dbReference type="Proteomes" id="UP001359559">
    <property type="component" value="Unassembled WGS sequence"/>
</dbReference>
<keyword evidence="2" id="KW-0378">Hydrolase</keyword>
<proteinExistence type="predicted"/>
<keyword evidence="5" id="KW-1185">Reference proteome</keyword>
<dbReference type="SUPFAM" id="SSF54060">
    <property type="entry name" value="His-Me finger endonucleases"/>
    <property type="match status" value="1"/>
</dbReference>